<keyword evidence="6 7" id="KW-0998">Cell outer membrane</keyword>
<dbReference type="RefSeq" id="WP_124316752.1">
    <property type="nucleotide sequence ID" value="NZ_AP028155.1"/>
</dbReference>
<dbReference type="SUPFAM" id="SSF56935">
    <property type="entry name" value="Porins"/>
    <property type="match status" value="1"/>
</dbReference>
<comment type="subcellular location">
    <subcellularLocation>
        <location evidence="1 7">Cell outer membrane</location>
        <topology evidence="1 7">Multi-pass membrane protein</topology>
    </subcellularLocation>
</comment>
<evidence type="ECO:0000256" key="8">
    <source>
        <dbReference type="SAM" id="MobiDB-lite"/>
    </source>
</evidence>
<evidence type="ECO:0000259" key="9">
    <source>
        <dbReference type="SMART" id="SM00965"/>
    </source>
</evidence>
<dbReference type="GeneID" id="93102784"/>
<evidence type="ECO:0000313" key="10">
    <source>
        <dbReference type="EMBL" id="MBB4026740.1"/>
    </source>
</evidence>
<comment type="caution">
    <text evidence="10">The sequence shown here is derived from an EMBL/GenBank/DDBJ whole genome shotgun (WGS) entry which is preliminary data.</text>
</comment>
<comment type="similarity">
    <text evidence="7">Belongs to the TonB-dependent receptor family.</text>
</comment>
<dbReference type="Pfam" id="PF07660">
    <property type="entry name" value="STN"/>
    <property type="match status" value="1"/>
</dbReference>
<dbReference type="InterPro" id="IPR023996">
    <property type="entry name" value="TonB-dep_OMP_SusC/RagA"/>
</dbReference>
<dbReference type="SUPFAM" id="SSF49464">
    <property type="entry name" value="Carboxypeptidase regulatory domain-like"/>
    <property type="match status" value="1"/>
</dbReference>
<accession>A0A7W6HXE1</accession>
<evidence type="ECO:0000256" key="6">
    <source>
        <dbReference type="ARBA" id="ARBA00023237"/>
    </source>
</evidence>
<dbReference type="NCBIfam" id="TIGR04057">
    <property type="entry name" value="SusC_RagA_signa"/>
    <property type="match status" value="1"/>
</dbReference>
<evidence type="ECO:0000256" key="4">
    <source>
        <dbReference type="ARBA" id="ARBA00022692"/>
    </source>
</evidence>
<name>A0A7W6HXE1_9BACT</name>
<protein>
    <submittedName>
        <fullName evidence="10">TonB-linked SusC/RagA family outer membrane protein</fullName>
    </submittedName>
</protein>
<sequence length="1130" mass="128395">MKKERKCFRVIPRWLCHLLLSVKIVLVSVSFSFAQQNTDRVNLDMKNASLSEVFDEIKRQTKLSFMFSNDDVKHVQRKDYVIKNATLDAALKQCLEGTGLEYELTSNQVVIIRKAAVKAEKIERVTLSGVVKDQKGETLPGVTVMIKGTTLGGTTDIDGKYALTVPLSKDMVLVFSFVGMEAQEVAYRGQSKIDVTLAPSVTEMQEVVVTGIFTRKADSYTGAVTTIKKEELQRVGNQNILQSLKNIDPAFQVLENNDFGSDPNRAPEIQMRGASSFTDMKDKYQTNPNQPLFIVDGFEQSIEKVMDMDMNRVASITLLKDATAKALYGSKGANGVVVIETVVPEKGKMRVSYSGNLNIQIPDLGSYNLANAAEKLEIEKRAGVYTDKYGNPITQQGYDEKYEAYYKEVLRGVNTYWLNKPLRVGVGHKHTLLLEGGDDAVRYGIDFQYNNVAGVMKGSSREVISVGFNMQYRYKSLIFSEQLSVTFNKAKESPYGTFSEYAKLNPYWRAYNDDGSVKEILGDYEKANFQGTKPIYNPLTNADINTKNESTYTDVTNNFYIEWLAFQGMRLKGRLGIISKKDDSEIFYPRDHTMFKDVDPDSEEYFERGSYTMGNGKNFEYNADLSANYSRDFGKNVIFANTQWSFSERKYNYVEFKARGFANDKMDYITHAKEYAEGGPTGSESLSREASFLISTNYSYDNRYLFDATYRANASSLFGNDKRWGHFWSAGIGWNVHKEHFMENVSALNQLRFRASTGYSGSQNFNSYQAIATYKYYNEIYDNIIGSYLMGLANPDLQWQKTQDNNIGMDLTLFDALDITFDYYVKNTKNLLTPVSLPPSAGFTSYTENLGETKNKGLEFKVNYRVLKDTDQDMYLSVFVSGMHNKNRITKISDALSLMNKSRDEDKANGGGGNPNLEDNSDITKPSVRYEEGQSMDAIWAVRSLGIDPATGYEVFLDREGKMTYGWKSDNQVVVGDKQPKLSGTFGFNFEYKGFSVNTSFYYKLGGQYYNQTLVDKVENVDIQYNVDKRMLTDRWTTPGVPAKFRKFDPYAALTRPTSRFVQDVRELQMTSLNVGYDFRYWGFLKKTGIERLKLQFYMNDVFRTSTIKAERGIEYPFARSCSFSLQATF</sequence>
<dbReference type="InterPro" id="IPR008969">
    <property type="entry name" value="CarboxyPept-like_regulatory"/>
</dbReference>
<feature type="domain" description="Secretin/TonB short N-terminal" evidence="9">
    <location>
        <begin position="63"/>
        <end position="115"/>
    </location>
</feature>
<dbReference type="Gene3D" id="2.170.130.10">
    <property type="entry name" value="TonB-dependent receptor, plug domain"/>
    <property type="match status" value="1"/>
</dbReference>
<proteinExistence type="inferred from homology"/>
<reference evidence="10 11" key="1">
    <citation type="submission" date="2020-08" db="EMBL/GenBank/DDBJ databases">
        <title>Genomic Encyclopedia of Type Strains, Phase IV (KMG-IV): sequencing the most valuable type-strain genomes for metagenomic binning, comparative biology and taxonomic classification.</title>
        <authorList>
            <person name="Goeker M."/>
        </authorList>
    </citation>
    <scope>NUCLEOTIDE SEQUENCE [LARGE SCALE GENOMIC DNA]</scope>
    <source>
        <strain evidence="10 11">DSM 105721</strain>
    </source>
</reference>
<dbReference type="Proteomes" id="UP000546007">
    <property type="component" value="Unassembled WGS sequence"/>
</dbReference>
<keyword evidence="5 7" id="KW-0472">Membrane</keyword>
<feature type="region of interest" description="Disordered" evidence="8">
    <location>
        <begin position="902"/>
        <end position="924"/>
    </location>
</feature>
<dbReference type="AlphaFoldDB" id="A0A7W6HXE1"/>
<organism evidence="10 11">
    <name type="scientific">Butyricimonas faecihominis</name>
    <dbReference type="NCBI Taxonomy" id="1472416"/>
    <lineage>
        <taxon>Bacteria</taxon>
        <taxon>Pseudomonadati</taxon>
        <taxon>Bacteroidota</taxon>
        <taxon>Bacteroidia</taxon>
        <taxon>Bacteroidales</taxon>
        <taxon>Odoribacteraceae</taxon>
        <taxon>Butyricimonas</taxon>
    </lineage>
</organism>
<dbReference type="PROSITE" id="PS52016">
    <property type="entry name" value="TONB_DEPENDENT_REC_3"/>
    <property type="match status" value="1"/>
</dbReference>
<dbReference type="SMART" id="SM00965">
    <property type="entry name" value="STN"/>
    <property type="match status" value="1"/>
</dbReference>
<keyword evidence="4 7" id="KW-0812">Transmembrane</keyword>
<dbReference type="Pfam" id="PF07715">
    <property type="entry name" value="Plug"/>
    <property type="match status" value="1"/>
</dbReference>
<dbReference type="NCBIfam" id="TIGR04056">
    <property type="entry name" value="OMP_RagA_SusC"/>
    <property type="match status" value="1"/>
</dbReference>
<evidence type="ECO:0000256" key="7">
    <source>
        <dbReference type="PROSITE-ProRule" id="PRU01360"/>
    </source>
</evidence>
<dbReference type="Gene3D" id="3.55.50.30">
    <property type="match status" value="1"/>
</dbReference>
<dbReference type="Pfam" id="PF13715">
    <property type="entry name" value="CarbopepD_reg_2"/>
    <property type="match status" value="1"/>
</dbReference>
<dbReference type="EMBL" id="JACIES010000006">
    <property type="protein sequence ID" value="MBB4026740.1"/>
    <property type="molecule type" value="Genomic_DNA"/>
</dbReference>
<keyword evidence="3 7" id="KW-1134">Transmembrane beta strand</keyword>
<evidence type="ECO:0000256" key="1">
    <source>
        <dbReference type="ARBA" id="ARBA00004571"/>
    </source>
</evidence>
<keyword evidence="2 7" id="KW-0813">Transport</keyword>
<dbReference type="InterPro" id="IPR023997">
    <property type="entry name" value="TonB-dep_OMP_SusC/RagA_CS"/>
</dbReference>
<evidence type="ECO:0000256" key="3">
    <source>
        <dbReference type="ARBA" id="ARBA00022452"/>
    </source>
</evidence>
<dbReference type="GO" id="GO:0009279">
    <property type="term" value="C:cell outer membrane"/>
    <property type="evidence" value="ECO:0007669"/>
    <property type="project" value="UniProtKB-SubCell"/>
</dbReference>
<dbReference type="Gene3D" id="2.40.170.20">
    <property type="entry name" value="TonB-dependent receptor, beta-barrel domain"/>
    <property type="match status" value="1"/>
</dbReference>
<keyword evidence="11" id="KW-1185">Reference proteome</keyword>
<dbReference type="InterPro" id="IPR011662">
    <property type="entry name" value="Secretin/TonB_short_N"/>
</dbReference>
<evidence type="ECO:0000256" key="2">
    <source>
        <dbReference type="ARBA" id="ARBA00022448"/>
    </source>
</evidence>
<dbReference type="InterPro" id="IPR037066">
    <property type="entry name" value="Plug_dom_sf"/>
</dbReference>
<evidence type="ECO:0000313" key="11">
    <source>
        <dbReference type="Proteomes" id="UP000546007"/>
    </source>
</evidence>
<dbReference type="InterPro" id="IPR012910">
    <property type="entry name" value="Plug_dom"/>
</dbReference>
<dbReference type="InterPro" id="IPR036942">
    <property type="entry name" value="Beta-barrel_TonB_sf"/>
</dbReference>
<evidence type="ECO:0000256" key="5">
    <source>
        <dbReference type="ARBA" id="ARBA00023136"/>
    </source>
</evidence>
<gene>
    <name evidence="10" type="ORF">GGR14_002541</name>
</gene>
<dbReference type="InterPro" id="IPR039426">
    <property type="entry name" value="TonB-dep_rcpt-like"/>
</dbReference>
<dbReference type="Gene3D" id="2.60.40.1120">
    <property type="entry name" value="Carboxypeptidase-like, regulatory domain"/>
    <property type="match status" value="1"/>
</dbReference>
<dbReference type="OrthoDB" id="668629at2"/>